<evidence type="ECO:0000313" key="2">
    <source>
        <dbReference type="EMBL" id="GAA3749442.1"/>
    </source>
</evidence>
<keyword evidence="1" id="KW-0732">Signal</keyword>
<comment type="caution">
    <text evidence="2">The sequence shown here is derived from an EMBL/GenBank/DDBJ whole genome shotgun (WGS) entry which is preliminary data.</text>
</comment>
<gene>
    <name evidence="2" type="ORF">GCM10022239_25940</name>
</gene>
<dbReference type="PROSITE" id="PS51257">
    <property type="entry name" value="PROKAR_LIPOPROTEIN"/>
    <property type="match status" value="1"/>
</dbReference>
<reference evidence="3" key="1">
    <citation type="journal article" date="2019" name="Int. J. Syst. Evol. Microbiol.">
        <title>The Global Catalogue of Microorganisms (GCM) 10K type strain sequencing project: providing services to taxonomists for standard genome sequencing and annotation.</title>
        <authorList>
            <consortium name="The Broad Institute Genomics Platform"/>
            <consortium name="The Broad Institute Genome Sequencing Center for Infectious Disease"/>
            <person name="Wu L."/>
            <person name="Ma J."/>
        </authorList>
    </citation>
    <scope>NUCLEOTIDE SEQUENCE [LARGE SCALE GENOMIC DNA]</scope>
    <source>
        <strain evidence="3">JCM 16949</strain>
    </source>
</reference>
<protein>
    <recommendedName>
        <fullName evidence="4">Lipoprotein</fullName>
    </recommendedName>
</protein>
<accession>A0ABP7FX80</accession>
<organism evidence="2 3">
    <name type="scientific">Leifsonella bigeumensis</name>
    <dbReference type="NCBI Taxonomy" id="433643"/>
    <lineage>
        <taxon>Bacteria</taxon>
        <taxon>Bacillati</taxon>
        <taxon>Actinomycetota</taxon>
        <taxon>Actinomycetes</taxon>
        <taxon>Micrococcales</taxon>
        <taxon>Microbacteriaceae</taxon>
        <taxon>Leifsonella</taxon>
    </lineage>
</organism>
<dbReference type="EMBL" id="BAABAE010000004">
    <property type="protein sequence ID" value="GAA3749442.1"/>
    <property type="molecule type" value="Genomic_DNA"/>
</dbReference>
<sequence length="180" mass="19222">MLRTAAALAAVLLLAGCIPGEPVITPEPDPDATPVFASDEEALAAATEAYAKYREVLDKIFIGGATDLSQLENVATGDQLQTESDAFAEVNERGLHSSGGTTFEVQELQQYDAGASDGKSIIIVYICENVSAVDVFDQSGASIVSSTRPDTSLYEVTFDWATKMNDLLVSHKELWSDQPC</sequence>
<evidence type="ECO:0000313" key="3">
    <source>
        <dbReference type="Proteomes" id="UP001501004"/>
    </source>
</evidence>
<dbReference type="Proteomes" id="UP001501004">
    <property type="component" value="Unassembled WGS sequence"/>
</dbReference>
<name>A0ABP7FX80_9MICO</name>
<proteinExistence type="predicted"/>
<feature type="chain" id="PRO_5046099649" description="Lipoprotein" evidence="1">
    <location>
        <begin position="21"/>
        <end position="180"/>
    </location>
</feature>
<evidence type="ECO:0000256" key="1">
    <source>
        <dbReference type="SAM" id="SignalP"/>
    </source>
</evidence>
<evidence type="ECO:0008006" key="4">
    <source>
        <dbReference type="Google" id="ProtNLM"/>
    </source>
</evidence>
<keyword evidence="3" id="KW-1185">Reference proteome</keyword>
<dbReference type="RefSeq" id="WP_344757482.1">
    <property type="nucleotide sequence ID" value="NZ_BAABAE010000004.1"/>
</dbReference>
<feature type="signal peptide" evidence="1">
    <location>
        <begin position="1"/>
        <end position="20"/>
    </location>
</feature>